<dbReference type="GO" id="GO:0005737">
    <property type="term" value="C:cytoplasm"/>
    <property type="evidence" value="ECO:0007669"/>
    <property type="project" value="TreeGrafter"/>
</dbReference>
<dbReference type="PANTHER" id="PTHR16305">
    <property type="entry name" value="TESTICULAR SOLUBLE ADENYLYL CYCLASE"/>
    <property type="match status" value="1"/>
</dbReference>
<dbReference type="PANTHER" id="PTHR16305:SF28">
    <property type="entry name" value="GUANYLATE CYCLASE DOMAIN-CONTAINING PROTEIN"/>
    <property type="match status" value="1"/>
</dbReference>
<dbReference type="STRING" id="1192034.CAP_5162"/>
<dbReference type="SUPFAM" id="SSF48452">
    <property type="entry name" value="TPR-like"/>
    <property type="match status" value="1"/>
</dbReference>
<reference evidence="4 5" key="1">
    <citation type="submission" date="2013-05" db="EMBL/GenBank/DDBJ databases">
        <title>Genome assembly of Chondromyces apiculatus DSM 436.</title>
        <authorList>
            <person name="Sharma G."/>
            <person name="Khatri I."/>
            <person name="Kaur C."/>
            <person name="Mayilraj S."/>
            <person name="Subramanian S."/>
        </authorList>
    </citation>
    <scope>NUCLEOTIDE SEQUENCE [LARGE SCALE GENOMIC DNA]</scope>
    <source>
        <strain evidence="4 5">DSM 436</strain>
    </source>
</reference>
<evidence type="ECO:0000313" key="4">
    <source>
        <dbReference type="EMBL" id="EYF03898.1"/>
    </source>
</evidence>
<gene>
    <name evidence="4" type="ORF">CAP_5162</name>
</gene>
<organism evidence="4 5">
    <name type="scientific">Chondromyces apiculatus DSM 436</name>
    <dbReference type="NCBI Taxonomy" id="1192034"/>
    <lineage>
        <taxon>Bacteria</taxon>
        <taxon>Pseudomonadati</taxon>
        <taxon>Myxococcota</taxon>
        <taxon>Polyangia</taxon>
        <taxon>Polyangiales</taxon>
        <taxon>Polyangiaceae</taxon>
        <taxon>Chondromyces</taxon>
    </lineage>
</organism>
<accession>A0A017T3S6</accession>
<comment type="caution">
    <text evidence="4">The sequence shown here is derived from an EMBL/GenBank/DDBJ whole genome shotgun (WGS) entry which is preliminary data.</text>
</comment>
<dbReference type="InterPro" id="IPR011990">
    <property type="entry name" value="TPR-like_helical_dom_sf"/>
</dbReference>
<dbReference type="GO" id="GO:0004016">
    <property type="term" value="F:adenylate cyclase activity"/>
    <property type="evidence" value="ECO:0007669"/>
    <property type="project" value="TreeGrafter"/>
</dbReference>
<dbReference type="SUPFAM" id="SSF52540">
    <property type="entry name" value="P-loop containing nucleoside triphosphate hydrolases"/>
    <property type="match status" value="1"/>
</dbReference>
<dbReference type="OrthoDB" id="223734at2"/>
<keyword evidence="4" id="KW-0418">Kinase</keyword>
<dbReference type="InterPro" id="IPR041664">
    <property type="entry name" value="AAA_16"/>
</dbReference>
<dbReference type="Gene3D" id="1.25.40.10">
    <property type="entry name" value="Tetratricopeptide repeat domain"/>
    <property type="match status" value="2"/>
</dbReference>
<proteinExistence type="predicted"/>
<keyword evidence="5" id="KW-1185">Reference proteome</keyword>
<evidence type="ECO:0000256" key="1">
    <source>
        <dbReference type="ARBA" id="ARBA00022741"/>
    </source>
</evidence>
<dbReference type="eggNOG" id="COG2909">
    <property type="taxonomic scope" value="Bacteria"/>
</dbReference>
<dbReference type="GO" id="GO:0005524">
    <property type="term" value="F:ATP binding"/>
    <property type="evidence" value="ECO:0007669"/>
    <property type="project" value="UniProtKB-KW"/>
</dbReference>
<dbReference type="AlphaFoldDB" id="A0A017T3S6"/>
<keyword evidence="4" id="KW-0723">Serine/threonine-protein kinase</keyword>
<sequence length="873" mass="93590">MLVDEVTARLLGPRFDLRPLTEGYALRGERNDDPPPLLLGRPTPCVGRSRELGLLEAAFTPCVEESSASAVLVTAPPGLGKSRLRQELVRRLRARGEPVEVWIGRGEPLSAGAAFGVLARAVRHALGLSADEAPEVSWRRIQARTAELPDAERTAIFLGELTGAALPGRDEPPQLRAARRDPRLMGDQIRRAAEDLLRAACEAQPVVLVFEDLQWGDLPSITFVGTALRNLRDLPLFVLALARPEVHGLFPSLWEDLPVHVIRLGELPRRGAERLARDVLGDMVSEEQLRDLVARAGGNTFYLEELIRAVAEGRGNNAPETVLAMAQARLEALDQEARRVLRAASVFGGAFSQAGVEALLGGTSAGHRLEDLVVGEVLLRRADADRHGSEYEFRHALVREAAYGMLTETDRAIGHRLAGDWLERAGHGDALALAGHFERGEEPGRAGRWYRRAAEEALQGNDLTAALQRAERGVACGASGGELGALRLVEVEAHLWRGELTRAETRAGEVARLLRPGTSGWYRALREASLAAQQLGAVDRMEEWVGLACSAEPATDAESALLVYLASSAATLAQVGCSAAAEELLLRAQQLARRTPDVDDQARALLSESEALRAASNGDPAASLEMFQAALKAFELAGDRRYACSTRSNIGYLLTELGDPVGAEASLRRALEDAEQMGLHQIVPTVQENLGYVLAQVGRLDEARSLVETAIAALSEQGSQRLEGIARTYLARIALASGDVEGAEREARVAAALLEVAPPVRAAAFALLSRSLLAQGRTQEALGPAEEGSALLTALGSLEEGEALVGLVHAEALAAAGRTREAEEALEAARERLYTRAESIRDPARRAQFLTRVPDHAALLAGPASEETPAAAE</sequence>
<dbReference type="EMBL" id="ASRX01000041">
    <property type="protein sequence ID" value="EYF03898.1"/>
    <property type="molecule type" value="Genomic_DNA"/>
</dbReference>
<evidence type="ECO:0000313" key="5">
    <source>
        <dbReference type="Proteomes" id="UP000019678"/>
    </source>
</evidence>
<dbReference type="Pfam" id="PF13191">
    <property type="entry name" value="AAA_16"/>
    <property type="match status" value="1"/>
</dbReference>
<dbReference type="InterPro" id="IPR027417">
    <property type="entry name" value="P-loop_NTPase"/>
</dbReference>
<name>A0A017T3S6_9BACT</name>
<keyword evidence="4" id="KW-0808">Transferase</keyword>
<keyword evidence="2" id="KW-0067">ATP-binding</keyword>
<evidence type="ECO:0000256" key="2">
    <source>
        <dbReference type="ARBA" id="ARBA00022840"/>
    </source>
</evidence>
<keyword evidence="1" id="KW-0547">Nucleotide-binding</keyword>
<protein>
    <submittedName>
        <fullName evidence="4">Serine/threonine protein kinase</fullName>
    </submittedName>
</protein>
<feature type="domain" description="Orc1-like AAA ATPase" evidence="3">
    <location>
        <begin position="45"/>
        <end position="238"/>
    </location>
</feature>
<dbReference type="Proteomes" id="UP000019678">
    <property type="component" value="Unassembled WGS sequence"/>
</dbReference>
<dbReference type="GO" id="GO:0004674">
    <property type="term" value="F:protein serine/threonine kinase activity"/>
    <property type="evidence" value="ECO:0007669"/>
    <property type="project" value="UniProtKB-KW"/>
</dbReference>
<evidence type="ECO:0000259" key="3">
    <source>
        <dbReference type="Pfam" id="PF13191"/>
    </source>
</evidence>